<dbReference type="EMBL" id="PNBA02000013">
    <property type="protein sequence ID" value="KAG6403089.1"/>
    <property type="molecule type" value="Genomic_DNA"/>
</dbReference>
<dbReference type="Pfam" id="PF00786">
    <property type="entry name" value="PBD"/>
    <property type="match status" value="1"/>
</dbReference>
<reference evidence="3" key="2">
    <citation type="submission" date="2020-08" db="EMBL/GenBank/DDBJ databases">
        <title>Plant Genome Project.</title>
        <authorList>
            <person name="Zhang R.-G."/>
        </authorList>
    </citation>
    <scope>NUCLEOTIDE SEQUENCE</scope>
    <source>
        <strain evidence="3">Huo1</strain>
        <tissue evidence="3">Leaf</tissue>
    </source>
</reference>
<dbReference type="PANTHER" id="PTHR46325">
    <property type="entry name" value="CRIB DOMAIN-CONTAINING PROTEIN RIC8"/>
    <property type="match status" value="1"/>
</dbReference>
<evidence type="ECO:0000313" key="3">
    <source>
        <dbReference type="EMBL" id="KAG6403089.1"/>
    </source>
</evidence>
<dbReference type="Proteomes" id="UP000298416">
    <property type="component" value="Unassembled WGS sequence"/>
</dbReference>
<gene>
    <name evidence="3" type="ORF">SASPL_135306</name>
</gene>
<dbReference type="SMART" id="SM00285">
    <property type="entry name" value="PBD"/>
    <property type="match status" value="1"/>
</dbReference>
<keyword evidence="4" id="KW-1185">Reference proteome</keyword>
<protein>
    <recommendedName>
        <fullName evidence="2">CRIB domain-containing protein</fullName>
    </recommendedName>
</protein>
<accession>A0A8X8WZC7</accession>
<feature type="compositionally biased region" description="Polar residues" evidence="1">
    <location>
        <begin position="210"/>
        <end position="219"/>
    </location>
</feature>
<dbReference type="AlphaFoldDB" id="A0A8X8WZC7"/>
<name>A0A8X8WZC7_SALSN</name>
<dbReference type="PROSITE" id="PS50108">
    <property type="entry name" value="CRIB"/>
    <property type="match status" value="1"/>
</dbReference>
<feature type="region of interest" description="Disordered" evidence="1">
    <location>
        <begin position="61"/>
        <end position="219"/>
    </location>
</feature>
<feature type="compositionally biased region" description="Basic and acidic residues" evidence="1">
    <location>
        <begin position="133"/>
        <end position="143"/>
    </location>
</feature>
<sequence length="219" mass="24025">MKAEFPHKEGVTKITMASKPKMKGIFKGFKYISQIFDDEKEGEIQIGLPTDVKHVAHIGWDGPAVDTPSWMNQFSESPGLHSAPLGPPTGGDKREPEIKWVSEDANTKRSNRNADLPDVPRSSRRNQSGDGESSPKKQKDPNKVKQRRNHSRDSVEGGSVKSNREPSDSANPGVPDPAKKSRRKKSRDSNGSARPRSRANADPGPDGESSIHNSELDNN</sequence>
<evidence type="ECO:0000256" key="1">
    <source>
        <dbReference type="SAM" id="MobiDB-lite"/>
    </source>
</evidence>
<comment type="caution">
    <text evidence="3">The sequence shown here is derived from an EMBL/GenBank/DDBJ whole genome shotgun (WGS) entry which is preliminary data.</text>
</comment>
<dbReference type="Gene3D" id="3.90.810.10">
    <property type="entry name" value="CRIB domain"/>
    <property type="match status" value="1"/>
</dbReference>
<proteinExistence type="predicted"/>
<dbReference type="PANTHER" id="PTHR46325:SF20">
    <property type="entry name" value="CRIB DOMAIN-CONTAINING PROTEIN RIC10"/>
    <property type="match status" value="1"/>
</dbReference>
<feature type="compositionally biased region" description="Basic and acidic residues" evidence="1">
    <location>
        <begin position="91"/>
        <end position="107"/>
    </location>
</feature>
<organism evidence="3">
    <name type="scientific">Salvia splendens</name>
    <name type="common">Scarlet sage</name>
    <dbReference type="NCBI Taxonomy" id="180675"/>
    <lineage>
        <taxon>Eukaryota</taxon>
        <taxon>Viridiplantae</taxon>
        <taxon>Streptophyta</taxon>
        <taxon>Embryophyta</taxon>
        <taxon>Tracheophyta</taxon>
        <taxon>Spermatophyta</taxon>
        <taxon>Magnoliopsida</taxon>
        <taxon>eudicotyledons</taxon>
        <taxon>Gunneridae</taxon>
        <taxon>Pentapetalae</taxon>
        <taxon>asterids</taxon>
        <taxon>lamiids</taxon>
        <taxon>Lamiales</taxon>
        <taxon>Lamiaceae</taxon>
        <taxon>Nepetoideae</taxon>
        <taxon>Mentheae</taxon>
        <taxon>Salviinae</taxon>
        <taxon>Salvia</taxon>
        <taxon>Salvia subgen. Calosphace</taxon>
        <taxon>core Calosphace</taxon>
    </lineage>
</organism>
<evidence type="ECO:0000313" key="4">
    <source>
        <dbReference type="Proteomes" id="UP000298416"/>
    </source>
</evidence>
<dbReference type="CDD" id="cd00132">
    <property type="entry name" value="CRIB"/>
    <property type="match status" value="1"/>
</dbReference>
<evidence type="ECO:0000259" key="2">
    <source>
        <dbReference type="PROSITE" id="PS50108"/>
    </source>
</evidence>
<reference evidence="3" key="1">
    <citation type="submission" date="2018-01" db="EMBL/GenBank/DDBJ databases">
        <authorList>
            <person name="Mao J.F."/>
        </authorList>
    </citation>
    <scope>NUCLEOTIDE SEQUENCE</scope>
    <source>
        <strain evidence="3">Huo1</strain>
        <tissue evidence="3">Leaf</tissue>
    </source>
</reference>
<dbReference type="InterPro" id="IPR000095">
    <property type="entry name" value="CRIB_dom"/>
</dbReference>
<feature type="domain" description="CRIB" evidence="2">
    <location>
        <begin position="46"/>
        <end position="59"/>
    </location>
</feature>
<dbReference type="InterPro" id="IPR036936">
    <property type="entry name" value="CRIB_dom_sf"/>
</dbReference>